<organism evidence="2 3">
    <name type="scientific">Paenibacillus rhizovicinus</name>
    <dbReference type="NCBI Taxonomy" id="2704463"/>
    <lineage>
        <taxon>Bacteria</taxon>
        <taxon>Bacillati</taxon>
        <taxon>Bacillota</taxon>
        <taxon>Bacilli</taxon>
        <taxon>Bacillales</taxon>
        <taxon>Paenibacillaceae</taxon>
        <taxon>Paenibacillus</taxon>
    </lineage>
</organism>
<gene>
    <name evidence="2" type="ORF">GZH47_13875</name>
</gene>
<dbReference type="AlphaFoldDB" id="A0A6C0P036"/>
<dbReference type="SUPFAM" id="SSF88713">
    <property type="entry name" value="Glycoside hydrolase/deacetylase"/>
    <property type="match status" value="1"/>
</dbReference>
<evidence type="ECO:0000256" key="1">
    <source>
        <dbReference type="SAM" id="Phobius"/>
    </source>
</evidence>
<feature type="transmembrane region" description="Helical" evidence="1">
    <location>
        <begin position="20"/>
        <end position="41"/>
    </location>
</feature>
<dbReference type="Gene3D" id="2.60.120.560">
    <property type="entry name" value="Exo-inulinase, domain 1"/>
    <property type="match status" value="1"/>
</dbReference>
<sequence length="586" mass="65100">MAIWKRDSAFDYRRKNRGKAVKTVVQVGVLLVVAGLIYQAVFNTSTYSEPNQGTWSSDKGFVALSYFGVGRSGTPKLIAKNELDQQLKALHDQGYRTISQQDILDYYNKGKPLPDKALFLSFEDGRNDSALFAEPLLEKYNDKATFLSYAGKLGNGDNKFVQAKDMLKMQKTGYWELGSNGYRLSYINVFDNDGQFLGQKTEKEMKNKSKVAYYNHYLMDFIRDENMIPTEDRKQMEARIAKDYKLMKDTYTSKLGFVPGLYMIMHANSLQDGTNPLVTDANERHIEGMFNMHFAREGAAFNGKSGSLYDLTRVQPAPYWSTNHLLMKIRKDSGQAMTYIDGESDRASHWDTSTGAAEFRENEIVLTSPAGQEGLAYLKGSDGLSDVAVTAKLSGNVVGKQSLYLRYDKAGDAYVRVVLADNEIAVEQKKAGQAAERLFGTKLDDVSWNEEDLALSRAAVYTKVQANAGLAPDNDIPVNIQQTRKVGVELAGGKLSLKVDGKELLSGRDIDASIAKGGVALSSEASKQNEKDDIYDGHFVNVTVKTIGNGGEQKLFYRNTNEGLQGVISSAKHGFNKVVDWFIDTF</sequence>
<evidence type="ECO:0000313" key="2">
    <source>
        <dbReference type="EMBL" id="QHW31819.1"/>
    </source>
</evidence>
<dbReference type="Proteomes" id="UP000479114">
    <property type="component" value="Chromosome"/>
</dbReference>
<dbReference type="InterPro" id="IPR051398">
    <property type="entry name" value="Polysacch_Deacetylase"/>
</dbReference>
<dbReference type="KEGG" id="prz:GZH47_13875"/>
<evidence type="ECO:0000313" key="3">
    <source>
        <dbReference type="Proteomes" id="UP000479114"/>
    </source>
</evidence>
<dbReference type="PANTHER" id="PTHR34216">
    <property type="match status" value="1"/>
</dbReference>
<dbReference type="InterPro" id="IPR011330">
    <property type="entry name" value="Glyco_hydro/deAcase_b/a-brl"/>
</dbReference>
<reference evidence="2 3" key="1">
    <citation type="submission" date="2020-02" db="EMBL/GenBank/DDBJ databases">
        <title>Paenibacillus sp. nov., isolated from rhizosphere soil of tomato.</title>
        <authorList>
            <person name="Weon H.-Y."/>
            <person name="Lee S.A."/>
        </authorList>
    </citation>
    <scope>NUCLEOTIDE SEQUENCE [LARGE SCALE GENOMIC DNA]</scope>
    <source>
        <strain evidence="2 3">14171R-81</strain>
    </source>
</reference>
<keyword evidence="1" id="KW-0812">Transmembrane</keyword>
<keyword evidence="3" id="KW-1185">Reference proteome</keyword>
<keyword evidence="1" id="KW-0472">Membrane</keyword>
<dbReference type="Gene3D" id="3.20.20.370">
    <property type="entry name" value="Glycoside hydrolase/deacetylase"/>
    <property type="match status" value="1"/>
</dbReference>
<dbReference type="RefSeq" id="WP_162640625.1">
    <property type="nucleotide sequence ID" value="NZ_CP048286.1"/>
</dbReference>
<dbReference type="GO" id="GO:0005975">
    <property type="term" value="P:carbohydrate metabolic process"/>
    <property type="evidence" value="ECO:0007669"/>
    <property type="project" value="InterPro"/>
</dbReference>
<protein>
    <submittedName>
        <fullName evidence="2">Polysaccharide deacetylase</fullName>
    </submittedName>
</protein>
<dbReference type="PANTHER" id="PTHR34216:SF3">
    <property type="entry name" value="POLY-BETA-1,6-N-ACETYL-D-GLUCOSAMINE N-DEACETYLASE"/>
    <property type="match status" value="1"/>
</dbReference>
<name>A0A6C0P036_9BACL</name>
<dbReference type="EMBL" id="CP048286">
    <property type="protein sequence ID" value="QHW31819.1"/>
    <property type="molecule type" value="Genomic_DNA"/>
</dbReference>
<accession>A0A6C0P036</accession>
<keyword evidence="1" id="KW-1133">Transmembrane helix</keyword>
<proteinExistence type="predicted"/>